<evidence type="ECO:0000313" key="1">
    <source>
        <dbReference type="EMBL" id="CAG6397898.1"/>
    </source>
</evidence>
<evidence type="ECO:0000313" key="2">
    <source>
        <dbReference type="Proteomes" id="UP001152519"/>
    </source>
</evidence>
<dbReference type="RefSeq" id="WP_251498675.1">
    <property type="nucleotide sequence ID" value="NZ_CAJSLV010000092.1"/>
</dbReference>
<name>A0A9W4DXW4_9ACTN</name>
<gene>
    <name evidence="1" type="ORF">SCOCK_60231</name>
</gene>
<reference evidence="1" key="1">
    <citation type="submission" date="2021-05" db="EMBL/GenBank/DDBJ databases">
        <authorList>
            <person name="Arsene-Ploetze F."/>
        </authorList>
    </citation>
    <scope>NUCLEOTIDE SEQUENCE</scope>
    <source>
        <strain evidence="1">DSM 42138</strain>
    </source>
</reference>
<dbReference type="EMBL" id="CAJSLV010000092">
    <property type="protein sequence ID" value="CAG6397898.1"/>
    <property type="molecule type" value="Genomic_DNA"/>
</dbReference>
<accession>A0A9W4DXW4</accession>
<comment type="caution">
    <text evidence="1">The sequence shown here is derived from an EMBL/GenBank/DDBJ whole genome shotgun (WGS) entry which is preliminary data.</text>
</comment>
<keyword evidence="2" id="KW-1185">Reference proteome</keyword>
<protein>
    <submittedName>
        <fullName evidence="1">Uncharacterized protein</fullName>
    </submittedName>
</protein>
<dbReference type="AlphaFoldDB" id="A0A9W4DXW4"/>
<proteinExistence type="predicted"/>
<organism evidence="1 2">
    <name type="scientific">Actinacidiphila cocklensis</name>
    <dbReference type="NCBI Taxonomy" id="887465"/>
    <lineage>
        <taxon>Bacteria</taxon>
        <taxon>Bacillati</taxon>
        <taxon>Actinomycetota</taxon>
        <taxon>Actinomycetes</taxon>
        <taxon>Kitasatosporales</taxon>
        <taxon>Streptomycetaceae</taxon>
        <taxon>Actinacidiphila</taxon>
    </lineage>
</organism>
<dbReference type="Proteomes" id="UP001152519">
    <property type="component" value="Unassembled WGS sequence"/>
</dbReference>
<sequence>MSQSTPYDDERLKYSRQGLARLVLSDQAQGVATSAAGLVGTRQDADTGLGGRLSQARQLVELAERTVAAAVIYELERGSSWEQIAAYLGTSADEACERFTPVLRQWSTAFREPYRLDETGRKRVPQLPTAAYDPAFACHQLDTWAFIHHVGINDHQAVSAGLDMRGASDEPDPATEES</sequence>